<dbReference type="PROSITE" id="PS01029">
    <property type="entry name" value="DEHYDROQUINASE_II"/>
    <property type="match status" value="1"/>
</dbReference>
<dbReference type="EMBL" id="CAEZWJ010000001">
    <property type="protein sequence ID" value="CAB4642656.1"/>
    <property type="molecule type" value="Genomic_DNA"/>
</dbReference>
<reference evidence="3" key="1">
    <citation type="submission" date="2020-05" db="EMBL/GenBank/DDBJ databases">
        <authorList>
            <person name="Chiriac C."/>
            <person name="Salcher M."/>
            <person name="Ghai R."/>
            <person name="Kavagutti S V."/>
        </authorList>
    </citation>
    <scope>NUCLEOTIDE SEQUENCE</scope>
</reference>
<dbReference type="InterPro" id="IPR036441">
    <property type="entry name" value="DHquinase_II_sf"/>
</dbReference>
<protein>
    <recommendedName>
        <fullName evidence="1">3-dehydroquinate dehydratase</fullName>
        <ecNumber evidence="1">4.2.1.10</ecNumber>
    </recommendedName>
</protein>
<organism evidence="3">
    <name type="scientific">freshwater metagenome</name>
    <dbReference type="NCBI Taxonomy" id="449393"/>
    <lineage>
        <taxon>unclassified sequences</taxon>
        <taxon>metagenomes</taxon>
        <taxon>ecological metagenomes</taxon>
    </lineage>
</organism>
<evidence type="ECO:0000256" key="1">
    <source>
        <dbReference type="ARBA" id="ARBA00012060"/>
    </source>
</evidence>
<dbReference type="PANTHER" id="PTHR21272:SF3">
    <property type="entry name" value="CATABOLIC 3-DEHYDROQUINASE"/>
    <property type="match status" value="1"/>
</dbReference>
<dbReference type="PIRSF" id="PIRSF001399">
    <property type="entry name" value="DHquinase_II"/>
    <property type="match status" value="1"/>
</dbReference>
<dbReference type="InterPro" id="IPR001874">
    <property type="entry name" value="DHquinase_II"/>
</dbReference>
<proteinExistence type="inferred from homology"/>
<dbReference type="AlphaFoldDB" id="A0A6J6K087"/>
<evidence type="ECO:0000313" key="3">
    <source>
        <dbReference type="EMBL" id="CAB4642656.1"/>
    </source>
</evidence>
<dbReference type="PANTHER" id="PTHR21272">
    <property type="entry name" value="CATABOLIC 3-DEHYDROQUINASE"/>
    <property type="match status" value="1"/>
</dbReference>
<gene>
    <name evidence="3" type="ORF">UFOPK2214_00016</name>
</gene>
<accession>A0A6J6K087</accession>
<keyword evidence="2" id="KW-0456">Lyase</keyword>
<dbReference type="NCBIfam" id="NF003807">
    <property type="entry name" value="PRK05395.1-4"/>
    <property type="match status" value="1"/>
</dbReference>
<dbReference type="HAMAP" id="MF_00169">
    <property type="entry name" value="AroQ"/>
    <property type="match status" value="1"/>
</dbReference>
<dbReference type="GO" id="GO:0003855">
    <property type="term" value="F:3-dehydroquinate dehydratase activity"/>
    <property type="evidence" value="ECO:0007669"/>
    <property type="project" value="UniProtKB-EC"/>
</dbReference>
<dbReference type="Gene3D" id="3.40.50.9100">
    <property type="entry name" value="Dehydroquinase, class II"/>
    <property type="match status" value="1"/>
</dbReference>
<dbReference type="EC" id="4.2.1.10" evidence="1"/>
<dbReference type="SUPFAM" id="SSF52304">
    <property type="entry name" value="Type II 3-dehydroquinate dehydratase"/>
    <property type="match status" value="1"/>
</dbReference>
<dbReference type="InterPro" id="IPR018509">
    <property type="entry name" value="DHquinase_II_CS"/>
</dbReference>
<dbReference type="Pfam" id="PF01220">
    <property type="entry name" value="DHquinase_II"/>
    <property type="match status" value="1"/>
</dbReference>
<evidence type="ECO:0000256" key="2">
    <source>
        <dbReference type="ARBA" id="ARBA00023239"/>
    </source>
</evidence>
<dbReference type="CDD" id="cd00466">
    <property type="entry name" value="DHQase_II"/>
    <property type="match status" value="1"/>
</dbReference>
<dbReference type="NCBIfam" id="NF003806">
    <property type="entry name" value="PRK05395.1-3"/>
    <property type="match status" value="1"/>
</dbReference>
<dbReference type="GO" id="GO:0019631">
    <property type="term" value="P:quinate catabolic process"/>
    <property type="evidence" value="ECO:0007669"/>
    <property type="project" value="TreeGrafter"/>
</dbReference>
<name>A0A6J6K087_9ZZZZ</name>
<sequence length="143" mass="15059">MSSILVLHGPNLNLLGTREPEIYGSATLSDHVNTVKTEASSHGIAVTDLQSASESELVSAIHQAKGVHDAIIINAGALTHYSWALHDALRSFPGKIIEVHLSNPGAREDFRHVSVLAPVVDGSISGFGGMGYSLAVQALLRLS</sequence>
<dbReference type="NCBIfam" id="NF003805">
    <property type="entry name" value="PRK05395.1-2"/>
    <property type="match status" value="1"/>
</dbReference>